<gene>
    <name evidence="2" type="ORF">HPBE_LOCUS18537</name>
</gene>
<evidence type="ECO:0000313" key="3">
    <source>
        <dbReference type="Proteomes" id="UP000050761"/>
    </source>
</evidence>
<evidence type="ECO:0000313" key="2">
    <source>
        <dbReference type="EMBL" id="VDP11964.1"/>
    </source>
</evidence>
<organism evidence="3 4">
    <name type="scientific">Heligmosomoides polygyrus</name>
    <name type="common">Parasitic roundworm</name>
    <dbReference type="NCBI Taxonomy" id="6339"/>
    <lineage>
        <taxon>Eukaryota</taxon>
        <taxon>Metazoa</taxon>
        <taxon>Ecdysozoa</taxon>
        <taxon>Nematoda</taxon>
        <taxon>Chromadorea</taxon>
        <taxon>Rhabditida</taxon>
        <taxon>Rhabditina</taxon>
        <taxon>Rhabditomorpha</taxon>
        <taxon>Strongyloidea</taxon>
        <taxon>Heligmosomidae</taxon>
        <taxon>Heligmosomoides</taxon>
    </lineage>
</organism>
<reference evidence="2 3" key="1">
    <citation type="submission" date="2018-11" db="EMBL/GenBank/DDBJ databases">
        <authorList>
            <consortium name="Pathogen Informatics"/>
        </authorList>
    </citation>
    <scope>NUCLEOTIDE SEQUENCE [LARGE SCALE GENOMIC DNA]</scope>
</reference>
<accession>A0A3P8C0M2</accession>
<proteinExistence type="predicted"/>
<keyword evidence="3" id="KW-1185">Reference proteome</keyword>
<evidence type="ECO:0000256" key="1">
    <source>
        <dbReference type="SAM" id="MobiDB-lite"/>
    </source>
</evidence>
<evidence type="ECO:0000313" key="4">
    <source>
        <dbReference type="WBParaSite" id="HPBE_0001853801-mRNA-1"/>
    </source>
</evidence>
<name>A0A183G9C6_HELPZ</name>
<reference evidence="4" key="2">
    <citation type="submission" date="2019-09" db="UniProtKB">
        <authorList>
            <consortium name="WormBaseParasite"/>
        </authorList>
    </citation>
    <scope>IDENTIFICATION</scope>
</reference>
<dbReference type="AlphaFoldDB" id="A0A183G9C6"/>
<sequence length="108" mass="11744">MLCVSQSPAGREPSLTGFNGLSREHKDVYQRLIGSLRESFGRTILVCFERGGALENSGTRQGRMETLLVPAQTTRRSPATSGTAAFRSGYIYSEDEIISEKSPTLTAS</sequence>
<dbReference type="WBParaSite" id="HPBE_0001853801-mRNA-1">
    <property type="protein sequence ID" value="HPBE_0001853801-mRNA-1"/>
    <property type="gene ID" value="HPBE_0001853801"/>
</dbReference>
<feature type="region of interest" description="Disordered" evidence="1">
    <location>
        <begin position="1"/>
        <end position="20"/>
    </location>
</feature>
<dbReference type="Proteomes" id="UP000050761">
    <property type="component" value="Unassembled WGS sequence"/>
</dbReference>
<protein>
    <submittedName>
        <fullName evidence="4">SLC12 domain-containing protein</fullName>
    </submittedName>
</protein>
<accession>A0A183G9C6</accession>
<dbReference type="EMBL" id="UZAH01030752">
    <property type="protein sequence ID" value="VDP11964.1"/>
    <property type="molecule type" value="Genomic_DNA"/>
</dbReference>